<dbReference type="EMBL" id="JACEEZ010004760">
    <property type="protein sequence ID" value="KAG0726171.1"/>
    <property type="molecule type" value="Genomic_DNA"/>
</dbReference>
<feature type="compositionally biased region" description="Pro residues" evidence="1">
    <location>
        <begin position="88"/>
        <end position="111"/>
    </location>
</feature>
<protein>
    <submittedName>
        <fullName evidence="2">Uncharacterized protein</fullName>
    </submittedName>
</protein>
<name>A0A8J4YNB3_CHIOP</name>
<keyword evidence="3" id="KW-1185">Reference proteome</keyword>
<dbReference type="Proteomes" id="UP000770661">
    <property type="component" value="Unassembled WGS sequence"/>
</dbReference>
<evidence type="ECO:0000313" key="2">
    <source>
        <dbReference type="EMBL" id="KAG0726171.1"/>
    </source>
</evidence>
<reference evidence="2" key="1">
    <citation type="submission" date="2020-07" db="EMBL/GenBank/DDBJ databases">
        <title>The High-quality genome of the commercially important snow crab, Chionoecetes opilio.</title>
        <authorList>
            <person name="Jeong J.-H."/>
            <person name="Ryu S."/>
        </authorList>
    </citation>
    <scope>NUCLEOTIDE SEQUENCE</scope>
    <source>
        <strain evidence="2">MADBK_172401_WGS</strain>
        <tissue evidence="2">Digestive gland</tissue>
    </source>
</reference>
<proteinExistence type="predicted"/>
<organism evidence="2 3">
    <name type="scientific">Chionoecetes opilio</name>
    <name type="common">Atlantic snow crab</name>
    <name type="synonym">Cancer opilio</name>
    <dbReference type="NCBI Taxonomy" id="41210"/>
    <lineage>
        <taxon>Eukaryota</taxon>
        <taxon>Metazoa</taxon>
        <taxon>Ecdysozoa</taxon>
        <taxon>Arthropoda</taxon>
        <taxon>Crustacea</taxon>
        <taxon>Multicrustacea</taxon>
        <taxon>Malacostraca</taxon>
        <taxon>Eumalacostraca</taxon>
        <taxon>Eucarida</taxon>
        <taxon>Decapoda</taxon>
        <taxon>Pleocyemata</taxon>
        <taxon>Brachyura</taxon>
        <taxon>Eubrachyura</taxon>
        <taxon>Majoidea</taxon>
        <taxon>Majidae</taxon>
        <taxon>Chionoecetes</taxon>
    </lineage>
</organism>
<evidence type="ECO:0000313" key="3">
    <source>
        <dbReference type="Proteomes" id="UP000770661"/>
    </source>
</evidence>
<dbReference type="AlphaFoldDB" id="A0A8J4YNB3"/>
<evidence type="ECO:0000256" key="1">
    <source>
        <dbReference type="SAM" id="MobiDB-lite"/>
    </source>
</evidence>
<sequence>MQTELGDNELTDALQYTSLGPLYDMTHDTTGGHPSPAVPWTPQSPDSGFWAPPASTPTYTKLGMTADPHCPGAPHTRTHLNTSSWQCPRPPLPPHGAPPITIPTPFPRSQL</sequence>
<gene>
    <name evidence="2" type="ORF">GWK47_037124</name>
</gene>
<accession>A0A8J4YNB3</accession>
<feature type="region of interest" description="Disordered" evidence="1">
    <location>
        <begin position="21"/>
        <end position="111"/>
    </location>
</feature>
<comment type="caution">
    <text evidence="2">The sequence shown here is derived from an EMBL/GenBank/DDBJ whole genome shotgun (WGS) entry which is preliminary data.</text>
</comment>